<dbReference type="Proteomes" id="UP000799441">
    <property type="component" value="Unassembled WGS sequence"/>
</dbReference>
<evidence type="ECO:0000256" key="3">
    <source>
        <dbReference type="ARBA" id="ARBA00022833"/>
    </source>
</evidence>
<organism evidence="6 7">
    <name type="scientific">Polychaeton citri CBS 116435</name>
    <dbReference type="NCBI Taxonomy" id="1314669"/>
    <lineage>
        <taxon>Eukaryota</taxon>
        <taxon>Fungi</taxon>
        <taxon>Dikarya</taxon>
        <taxon>Ascomycota</taxon>
        <taxon>Pezizomycotina</taxon>
        <taxon>Dothideomycetes</taxon>
        <taxon>Dothideomycetidae</taxon>
        <taxon>Capnodiales</taxon>
        <taxon>Capnodiaceae</taxon>
        <taxon>Polychaeton</taxon>
    </lineage>
</organism>
<dbReference type="EMBL" id="MU003776">
    <property type="protein sequence ID" value="KAF2723491.1"/>
    <property type="molecule type" value="Genomic_DNA"/>
</dbReference>
<dbReference type="PANTHER" id="PTHR13093">
    <property type="entry name" value="ZINC FINGER HIT DOMAIN CONTAINING PROTEIN 1"/>
    <property type="match status" value="1"/>
</dbReference>
<dbReference type="InterPro" id="IPR039723">
    <property type="entry name" value="Vps71/ZNHIT1"/>
</dbReference>
<evidence type="ECO:0000256" key="4">
    <source>
        <dbReference type="SAM" id="MobiDB-lite"/>
    </source>
</evidence>
<feature type="domain" description="HIT-type" evidence="5">
    <location>
        <begin position="246"/>
        <end position="274"/>
    </location>
</feature>
<keyword evidence="7" id="KW-1185">Reference proteome</keyword>
<protein>
    <recommendedName>
        <fullName evidence="5">HIT-type domain-containing protein</fullName>
    </recommendedName>
</protein>
<dbReference type="GO" id="GO:0008270">
    <property type="term" value="F:zinc ion binding"/>
    <property type="evidence" value="ECO:0007669"/>
    <property type="project" value="UniProtKB-KW"/>
</dbReference>
<feature type="compositionally biased region" description="Acidic residues" evidence="4">
    <location>
        <begin position="193"/>
        <end position="207"/>
    </location>
</feature>
<dbReference type="GO" id="GO:0005634">
    <property type="term" value="C:nucleus"/>
    <property type="evidence" value="ECO:0007669"/>
    <property type="project" value="UniProtKB-ARBA"/>
</dbReference>
<dbReference type="CDD" id="cd21437">
    <property type="entry name" value="zf-HIT_ZNHIT1_like"/>
    <property type="match status" value="1"/>
</dbReference>
<gene>
    <name evidence="6" type="ORF">K431DRAFT_23249</name>
</gene>
<feature type="region of interest" description="Disordered" evidence="4">
    <location>
        <begin position="38"/>
        <end position="73"/>
    </location>
</feature>
<feature type="compositionally biased region" description="Basic and acidic residues" evidence="4">
    <location>
        <begin position="98"/>
        <end position="111"/>
    </location>
</feature>
<keyword evidence="3" id="KW-0862">Zinc</keyword>
<keyword evidence="2" id="KW-0863">Zinc-finger</keyword>
<accession>A0A9P4QEM5</accession>
<keyword evidence="1" id="KW-0479">Metal-binding</keyword>
<feature type="region of interest" description="Disordered" evidence="4">
    <location>
        <begin position="137"/>
        <end position="207"/>
    </location>
</feature>
<dbReference type="Pfam" id="PF04438">
    <property type="entry name" value="zf-HIT"/>
    <property type="match status" value="1"/>
</dbReference>
<dbReference type="InterPro" id="IPR007529">
    <property type="entry name" value="Znf_HIT"/>
</dbReference>
<feature type="compositionally biased region" description="Basic and acidic residues" evidence="4">
    <location>
        <begin position="182"/>
        <end position="192"/>
    </location>
</feature>
<comment type="caution">
    <text evidence="6">The sequence shown here is derived from an EMBL/GenBank/DDBJ whole genome shotgun (WGS) entry which is preliminary data.</text>
</comment>
<evidence type="ECO:0000313" key="7">
    <source>
        <dbReference type="Proteomes" id="UP000799441"/>
    </source>
</evidence>
<sequence>MMASGPLRFRTPLIEELPTAHTKQAPGFAYVAFDPNYDPARAQLKPTSSKRGRNQITGSQTEAQREAFTARQQREIQRRIDALNVDNSKDVNIPIPKKPGEHKAGSQRDGKTTNTKKILASGKTFAHYLDDEEAELARNGGRTGPVEHEIKPDSQRASKTPIARRKVREEKRASADLPPTSSRRESTNRTSEDIEMPDVDDEDSTDDTDGLSALISKAELEALLNAPPLSFNQARVAPPPPNAPPPRTFCEMCGYWGRMKCLKCGNRYCSVRCKDVHDKEKCLKFYA</sequence>
<feature type="region of interest" description="Disordered" evidence="4">
    <location>
        <begin position="87"/>
        <end position="117"/>
    </location>
</feature>
<dbReference type="OrthoDB" id="74807at2759"/>
<name>A0A9P4QEM5_9PEZI</name>
<reference evidence="6" key="1">
    <citation type="journal article" date="2020" name="Stud. Mycol.">
        <title>101 Dothideomycetes genomes: a test case for predicting lifestyles and emergence of pathogens.</title>
        <authorList>
            <person name="Haridas S."/>
            <person name="Albert R."/>
            <person name="Binder M."/>
            <person name="Bloem J."/>
            <person name="Labutti K."/>
            <person name="Salamov A."/>
            <person name="Andreopoulos B."/>
            <person name="Baker S."/>
            <person name="Barry K."/>
            <person name="Bills G."/>
            <person name="Bluhm B."/>
            <person name="Cannon C."/>
            <person name="Castanera R."/>
            <person name="Culley D."/>
            <person name="Daum C."/>
            <person name="Ezra D."/>
            <person name="Gonzalez J."/>
            <person name="Henrissat B."/>
            <person name="Kuo A."/>
            <person name="Liang C."/>
            <person name="Lipzen A."/>
            <person name="Lutzoni F."/>
            <person name="Magnuson J."/>
            <person name="Mondo S."/>
            <person name="Nolan M."/>
            <person name="Ohm R."/>
            <person name="Pangilinan J."/>
            <person name="Park H.-J."/>
            <person name="Ramirez L."/>
            <person name="Alfaro M."/>
            <person name="Sun H."/>
            <person name="Tritt A."/>
            <person name="Yoshinaga Y."/>
            <person name="Zwiers L.-H."/>
            <person name="Turgeon B."/>
            <person name="Goodwin S."/>
            <person name="Spatafora J."/>
            <person name="Crous P."/>
            <person name="Grigoriev I."/>
        </authorList>
    </citation>
    <scope>NUCLEOTIDE SEQUENCE</scope>
    <source>
        <strain evidence="6">CBS 116435</strain>
    </source>
</reference>
<evidence type="ECO:0000259" key="5">
    <source>
        <dbReference type="Pfam" id="PF04438"/>
    </source>
</evidence>
<evidence type="ECO:0000256" key="2">
    <source>
        <dbReference type="ARBA" id="ARBA00022771"/>
    </source>
</evidence>
<feature type="compositionally biased region" description="Basic and acidic residues" evidence="4">
    <location>
        <begin position="145"/>
        <end position="156"/>
    </location>
</feature>
<dbReference type="GO" id="GO:0006338">
    <property type="term" value="P:chromatin remodeling"/>
    <property type="evidence" value="ECO:0007669"/>
    <property type="project" value="InterPro"/>
</dbReference>
<proteinExistence type="predicted"/>
<dbReference type="AlphaFoldDB" id="A0A9P4QEM5"/>
<evidence type="ECO:0000313" key="6">
    <source>
        <dbReference type="EMBL" id="KAF2723491.1"/>
    </source>
</evidence>
<evidence type="ECO:0000256" key="1">
    <source>
        <dbReference type="ARBA" id="ARBA00022723"/>
    </source>
</evidence>